<reference evidence="13" key="1">
    <citation type="submission" date="2019-03" db="EMBL/GenBank/DDBJ databases">
        <authorList>
            <person name="Hao L."/>
        </authorList>
    </citation>
    <scope>NUCLEOTIDE SEQUENCE</scope>
</reference>
<dbReference type="InterPro" id="IPR036388">
    <property type="entry name" value="WH-like_DNA-bd_sf"/>
</dbReference>
<comment type="catalytic activity">
    <reaction evidence="9">
        <text>a 6-O-methyl-2'-deoxyguanosine in DNA + L-cysteinyl-[protein] = S-methyl-L-cysteinyl-[protein] + a 2'-deoxyguanosine in DNA</text>
        <dbReference type="Rhea" id="RHEA:24000"/>
        <dbReference type="Rhea" id="RHEA-COMP:10131"/>
        <dbReference type="Rhea" id="RHEA-COMP:10132"/>
        <dbReference type="Rhea" id="RHEA-COMP:11367"/>
        <dbReference type="Rhea" id="RHEA-COMP:11368"/>
        <dbReference type="ChEBI" id="CHEBI:29950"/>
        <dbReference type="ChEBI" id="CHEBI:82612"/>
        <dbReference type="ChEBI" id="CHEBI:85445"/>
        <dbReference type="ChEBI" id="CHEBI:85448"/>
        <dbReference type="EC" id="2.1.1.63"/>
    </reaction>
</comment>
<dbReference type="FunFam" id="1.10.10.10:FF:000214">
    <property type="entry name" value="Methylated-DNA--protein-cysteine methyltransferase"/>
    <property type="match status" value="1"/>
</dbReference>
<dbReference type="Gene3D" id="1.10.10.10">
    <property type="entry name" value="Winged helix-like DNA-binding domain superfamily/Winged helix DNA-binding domain"/>
    <property type="match status" value="1"/>
</dbReference>
<dbReference type="InterPro" id="IPR023546">
    <property type="entry name" value="MGMT"/>
</dbReference>
<name>A0A485LW80_9ZZZZ</name>
<gene>
    <name evidence="13" type="primary">ogt</name>
    <name evidence="13" type="ORF">SCFA_1270003</name>
</gene>
<dbReference type="NCBIfam" id="TIGR00589">
    <property type="entry name" value="ogt"/>
    <property type="match status" value="1"/>
</dbReference>
<feature type="domain" description="Methylguanine DNA methyltransferase ribonuclease-like" evidence="12">
    <location>
        <begin position="40"/>
        <end position="113"/>
    </location>
</feature>
<dbReference type="InterPro" id="IPR014048">
    <property type="entry name" value="MethylDNA_cys_MeTrfase_DNA-bd"/>
</dbReference>
<evidence type="ECO:0000256" key="3">
    <source>
        <dbReference type="ARBA" id="ARBA00011918"/>
    </source>
</evidence>
<dbReference type="PANTHER" id="PTHR10815:SF5">
    <property type="entry name" value="METHYLATED-DNA--PROTEIN-CYSTEINE METHYLTRANSFERASE"/>
    <property type="match status" value="1"/>
</dbReference>
<comment type="similarity">
    <text evidence="2">Belongs to the MGMT family.</text>
</comment>
<evidence type="ECO:0000313" key="13">
    <source>
        <dbReference type="EMBL" id="VFU12115.1"/>
    </source>
</evidence>
<dbReference type="SUPFAM" id="SSF53155">
    <property type="entry name" value="Methylated DNA-protein cysteine methyltransferase domain"/>
    <property type="match status" value="1"/>
</dbReference>
<keyword evidence="6 13" id="KW-0808">Transferase</keyword>
<dbReference type="GO" id="GO:0032259">
    <property type="term" value="P:methylation"/>
    <property type="evidence" value="ECO:0007669"/>
    <property type="project" value="UniProtKB-KW"/>
</dbReference>
<comment type="catalytic activity">
    <reaction evidence="1">
        <text>a 4-O-methyl-thymidine in DNA + L-cysteinyl-[protein] = a thymidine in DNA + S-methyl-L-cysteinyl-[protein]</text>
        <dbReference type="Rhea" id="RHEA:53428"/>
        <dbReference type="Rhea" id="RHEA-COMP:10131"/>
        <dbReference type="Rhea" id="RHEA-COMP:10132"/>
        <dbReference type="Rhea" id="RHEA-COMP:13555"/>
        <dbReference type="Rhea" id="RHEA-COMP:13556"/>
        <dbReference type="ChEBI" id="CHEBI:29950"/>
        <dbReference type="ChEBI" id="CHEBI:82612"/>
        <dbReference type="ChEBI" id="CHEBI:137386"/>
        <dbReference type="ChEBI" id="CHEBI:137387"/>
        <dbReference type="EC" id="2.1.1.63"/>
    </reaction>
</comment>
<dbReference type="PROSITE" id="PS00374">
    <property type="entry name" value="MGMT"/>
    <property type="match status" value="1"/>
</dbReference>
<evidence type="ECO:0000256" key="9">
    <source>
        <dbReference type="ARBA" id="ARBA00049348"/>
    </source>
</evidence>
<evidence type="ECO:0000256" key="5">
    <source>
        <dbReference type="ARBA" id="ARBA00022603"/>
    </source>
</evidence>
<keyword evidence="8" id="KW-0234">DNA repair</keyword>
<keyword evidence="7" id="KW-0227">DNA damage</keyword>
<dbReference type="GO" id="GO:0006281">
    <property type="term" value="P:DNA repair"/>
    <property type="evidence" value="ECO:0007669"/>
    <property type="project" value="UniProtKB-KW"/>
</dbReference>
<evidence type="ECO:0000259" key="12">
    <source>
        <dbReference type="Pfam" id="PF02870"/>
    </source>
</evidence>
<dbReference type="InterPro" id="IPR008332">
    <property type="entry name" value="MethylG_MeTrfase_N"/>
</dbReference>
<keyword evidence="5 13" id="KW-0489">Methyltransferase</keyword>
<proteinExistence type="inferred from homology"/>
<protein>
    <recommendedName>
        <fullName evidence="3">methylated-DNA--[protein]-cysteine S-methyltransferase</fullName>
        <ecNumber evidence="3">2.1.1.63</ecNumber>
    </recommendedName>
</protein>
<evidence type="ECO:0000259" key="11">
    <source>
        <dbReference type="Pfam" id="PF01035"/>
    </source>
</evidence>
<sequence>MRTQAPLKEITTDKNPGPRAKKAGPARNPATSTQITVSEIPTPIGPMLAGATDKGLCLLEFVDKDSPEAQLAAIEKIFRARITQGNSPHLEAAFKQLEEYFSGRRKVFDLSLDMRGTPFQQDAWRALLAIPYGCTCSYQEQARSMGRPSAVRAVANANGANPVSIIVPCHRVIGSNGTLTGYGGGLWRKKFLLDLEKRHSV</sequence>
<feature type="domain" description="Methylated-DNA-[protein]-cysteine S-methyltransferase DNA binding" evidence="11">
    <location>
        <begin position="118"/>
        <end position="197"/>
    </location>
</feature>
<feature type="region of interest" description="Disordered" evidence="10">
    <location>
        <begin position="1"/>
        <end position="34"/>
    </location>
</feature>
<dbReference type="EC" id="2.1.1.63" evidence="3"/>
<evidence type="ECO:0000256" key="2">
    <source>
        <dbReference type="ARBA" id="ARBA00008711"/>
    </source>
</evidence>
<dbReference type="Pfam" id="PF01035">
    <property type="entry name" value="DNA_binding_1"/>
    <property type="match status" value="1"/>
</dbReference>
<dbReference type="HAMAP" id="MF_00772">
    <property type="entry name" value="OGT"/>
    <property type="match status" value="1"/>
</dbReference>
<dbReference type="InterPro" id="IPR001497">
    <property type="entry name" value="MethylDNA_cys_MeTrfase_AS"/>
</dbReference>
<dbReference type="InterPro" id="IPR036631">
    <property type="entry name" value="MGMT_N_sf"/>
</dbReference>
<evidence type="ECO:0000256" key="6">
    <source>
        <dbReference type="ARBA" id="ARBA00022679"/>
    </source>
</evidence>
<dbReference type="AlphaFoldDB" id="A0A485LW80"/>
<keyword evidence="4" id="KW-0963">Cytoplasm</keyword>
<dbReference type="PANTHER" id="PTHR10815">
    <property type="entry name" value="METHYLATED-DNA--PROTEIN-CYSTEINE METHYLTRANSFERASE"/>
    <property type="match status" value="1"/>
</dbReference>
<dbReference type="SUPFAM" id="SSF46767">
    <property type="entry name" value="Methylated DNA-protein cysteine methyltransferase, C-terminal domain"/>
    <property type="match status" value="1"/>
</dbReference>
<evidence type="ECO:0000256" key="8">
    <source>
        <dbReference type="ARBA" id="ARBA00023204"/>
    </source>
</evidence>
<evidence type="ECO:0000256" key="1">
    <source>
        <dbReference type="ARBA" id="ARBA00001286"/>
    </source>
</evidence>
<accession>A0A485LW80</accession>
<dbReference type="GO" id="GO:0003908">
    <property type="term" value="F:methylated-DNA-[protein]-cysteine S-methyltransferase activity"/>
    <property type="evidence" value="ECO:0007669"/>
    <property type="project" value="UniProtKB-EC"/>
</dbReference>
<dbReference type="InterPro" id="IPR036217">
    <property type="entry name" value="MethylDNA_cys_MeTrfase_DNAb"/>
</dbReference>
<dbReference type="Gene3D" id="3.30.160.70">
    <property type="entry name" value="Methylated DNA-protein cysteine methyltransferase domain"/>
    <property type="match status" value="1"/>
</dbReference>
<dbReference type="Pfam" id="PF02870">
    <property type="entry name" value="Methyltransf_1N"/>
    <property type="match status" value="1"/>
</dbReference>
<evidence type="ECO:0000256" key="7">
    <source>
        <dbReference type="ARBA" id="ARBA00022763"/>
    </source>
</evidence>
<evidence type="ECO:0000256" key="4">
    <source>
        <dbReference type="ARBA" id="ARBA00022490"/>
    </source>
</evidence>
<dbReference type="CDD" id="cd06445">
    <property type="entry name" value="ATase"/>
    <property type="match status" value="1"/>
</dbReference>
<dbReference type="EMBL" id="CAADRM010000032">
    <property type="protein sequence ID" value="VFU12115.1"/>
    <property type="molecule type" value="Genomic_DNA"/>
</dbReference>
<organism evidence="13">
    <name type="scientific">anaerobic digester metagenome</name>
    <dbReference type="NCBI Taxonomy" id="1263854"/>
    <lineage>
        <taxon>unclassified sequences</taxon>
        <taxon>metagenomes</taxon>
        <taxon>ecological metagenomes</taxon>
    </lineage>
</organism>
<evidence type="ECO:0000256" key="10">
    <source>
        <dbReference type="SAM" id="MobiDB-lite"/>
    </source>
</evidence>